<accession>A0ABU5YG23</accession>
<evidence type="ECO:0000259" key="1">
    <source>
        <dbReference type="Pfam" id="PF04480"/>
    </source>
</evidence>
<organism evidence="2 3">
    <name type="scientific">[Mycobacterium] zoologicum</name>
    <dbReference type="NCBI Taxonomy" id="2872311"/>
    <lineage>
        <taxon>Bacteria</taxon>
        <taxon>Bacillati</taxon>
        <taxon>Actinomycetota</taxon>
        <taxon>Actinomycetes</taxon>
        <taxon>Mycobacteriales</taxon>
        <taxon>Mycobacteriaceae</taxon>
        <taxon>Mycolicibacter</taxon>
    </lineage>
</organism>
<evidence type="ECO:0000313" key="2">
    <source>
        <dbReference type="EMBL" id="MEB3049002.1"/>
    </source>
</evidence>
<feature type="domain" description="DUF559" evidence="1">
    <location>
        <begin position="23"/>
        <end position="94"/>
    </location>
</feature>
<dbReference type="InterPro" id="IPR011335">
    <property type="entry name" value="Restrct_endonuc-II-like"/>
</dbReference>
<dbReference type="Pfam" id="PF04480">
    <property type="entry name" value="DUF559"/>
    <property type="match status" value="1"/>
</dbReference>
<dbReference type="RefSeq" id="WP_224865104.1">
    <property type="nucleotide sequence ID" value="NZ_JAYJJT010000004.1"/>
</dbReference>
<dbReference type="EMBL" id="JAYJJT010000004">
    <property type="protein sequence ID" value="MEB3049002.1"/>
    <property type="molecule type" value="Genomic_DNA"/>
</dbReference>
<reference evidence="2 3" key="1">
    <citation type="submission" date="2023-12" db="EMBL/GenBank/DDBJ databases">
        <title>Description of new species of Mycobacterium terrae complex isolated from sewage at the Sao Paulo Zoological Park Foundation in Brazil.</title>
        <authorList>
            <person name="Romagnoli C.L."/>
            <person name="Conceicao E.C."/>
            <person name="Machado E."/>
            <person name="Barreto L.B.P.F."/>
            <person name="Sharma A."/>
            <person name="Silva N.M."/>
            <person name="Marques L.E."/>
            <person name="Juliana M.A."/>
            <person name="Lourenco M.C.S."/>
            <person name="Digiampietri L.A."/>
            <person name="Suffys P.N."/>
            <person name="Viana-Niero C."/>
        </authorList>
    </citation>
    <scope>NUCLEOTIDE SEQUENCE [LARGE SCALE GENOMIC DNA]</scope>
    <source>
        <strain evidence="2 3">MYC123</strain>
    </source>
</reference>
<dbReference type="Gene3D" id="3.40.960.10">
    <property type="entry name" value="VSR Endonuclease"/>
    <property type="match status" value="1"/>
</dbReference>
<sequence>MTVASITRDLLTQHGLPIGTSLENRVTWRLHRFGVLDRVQYRVGRYRLDYAWPDVSAALEVDGPHHWHPDVAVNDVARDARLRDLGWLVLRINDGPQIDGQLCRVAQVVRALRSVAA</sequence>
<dbReference type="Proteomes" id="UP001299046">
    <property type="component" value="Unassembled WGS sequence"/>
</dbReference>
<proteinExistence type="predicted"/>
<dbReference type="InterPro" id="IPR007569">
    <property type="entry name" value="DUF559"/>
</dbReference>
<keyword evidence="3" id="KW-1185">Reference proteome</keyword>
<evidence type="ECO:0000313" key="3">
    <source>
        <dbReference type="Proteomes" id="UP001299046"/>
    </source>
</evidence>
<protein>
    <submittedName>
        <fullName evidence="2">DUF559 domain-containing protein</fullName>
    </submittedName>
</protein>
<comment type="caution">
    <text evidence="2">The sequence shown here is derived from an EMBL/GenBank/DDBJ whole genome shotgun (WGS) entry which is preliminary data.</text>
</comment>
<name>A0ABU5YG23_9MYCO</name>
<dbReference type="SUPFAM" id="SSF52980">
    <property type="entry name" value="Restriction endonuclease-like"/>
    <property type="match status" value="1"/>
</dbReference>
<gene>
    <name evidence="2" type="ORF">KV112_04465</name>
</gene>